<reference evidence="3" key="2">
    <citation type="journal article" date="2021" name="PeerJ">
        <title>Extensive microbial diversity within the chicken gut microbiome revealed by metagenomics and culture.</title>
        <authorList>
            <person name="Gilroy R."/>
            <person name="Ravi A."/>
            <person name="Getino M."/>
            <person name="Pursley I."/>
            <person name="Horton D.L."/>
            <person name="Alikhan N.F."/>
            <person name="Baker D."/>
            <person name="Gharbi K."/>
            <person name="Hall N."/>
            <person name="Watson M."/>
            <person name="Adriaenssens E.M."/>
            <person name="Foster-Nyarko E."/>
            <person name="Jarju S."/>
            <person name="Secka A."/>
            <person name="Antonio M."/>
            <person name="Oren A."/>
            <person name="Chaudhuri R.R."/>
            <person name="La Ragione R."/>
            <person name="Hildebrand F."/>
            <person name="Pallen M.J."/>
        </authorList>
    </citation>
    <scope>NUCLEOTIDE SEQUENCE</scope>
    <source>
        <strain evidence="3">6919</strain>
    </source>
</reference>
<comment type="caution">
    <text evidence="3">The sequence shown here is derived from an EMBL/GenBank/DDBJ whole genome shotgun (WGS) entry which is preliminary data.</text>
</comment>
<evidence type="ECO:0000259" key="2">
    <source>
        <dbReference type="PROSITE" id="PS50975"/>
    </source>
</evidence>
<dbReference type="Gene3D" id="3.30.470.20">
    <property type="entry name" value="ATP-grasp fold, B domain"/>
    <property type="match status" value="1"/>
</dbReference>
<dbReference type="InterPro" id="IPR005479">
    <property type="entry name" value="CPAse_ATP-bd"/>
</dbReference>
<keyword evidence="1" id="KW-0547">Nucleotide-binding</keyword>
<gene>
    <name evidence="3" type="ORF">IAB88_01740</name>
</gene>
<feature type="domain" description="ATP-grasp" evidence="2">
    <location>
        <begin position="94"/>
        <end position="288"/>
    </location>
</feature>
<evidence type="ECO:0000256" key="1">
    <source>
        <dbReference type="PROSITE-ProRule" id="PRU00409"/>
    </source>
</evidence>
<dbReference type="Gene3D" id="3.40.50.20">
    <property type="match status" value="1"/>
</dbReference>
<evidence type="ECO:0000313" key="3">
    <source>
        <dbReference type="EMBL" id="MBO8475699.1"/>
    </source>
</evidence>
<reference evidence="3" key="1">
    <citation type="submission" date="2020-10" db="EMBL/GenBank/DDBJ databases">
        <authorList>
            <person name="Gilroy R."/>
        </authorList>
    </citation>
    <scope>NUCLEOTIDE SEQUENCE</scope>
    <source>
        <strain evidence="3">6919</strain>
    </source>
</reference>
<dbReference type="PROSITE" id="PS50975">
    <property type="entry name" value="ATP_GRASP"/>
    <property type="match status" value="1"/>
</dbReference>
<dbReference type="InterPro" id="IPR013815">
    <property type="entry name" value="ATP_grasp_subdomain_1"/>
</dbReference>
<protein>
    <submittedName>
        <fullName evidence="3">ATP-grasp domain-containing protein</fullName>
    </submittedName>
</protein>
<accession>A0A9D9NJ53</accession>
<dbReference type="PROSITE" id="PS00867">
    <property type="entry name" value="CPSASE_2"/>
    <property type="match status" value="1"/>
</dbReference>
<dbReference type="Pfam" id="PF15632">
    <property type="entry name" value="ATPgrasp_Ter"/>
    <property type="match status" value="1"/>
</dbReference>
<dbReference type="Gene3D" id="3.30.1490.20">
    <property type="entry name" value="ATP-grasp fold, A domain"/>
    <property type="match status" value="1"/>
</dbReference>
<dbReference type="AlphaFoldDB" id="A0A9D9NJ53"/>
<dbReference type="GO" id="GO:0046872">
    <property type="term" value="F:metal ion binding"/>
    <property type="evidence" value="ECO:0007669"/>
    <property type="project" value="InterPro"/>
</dbReference>
<name>A0A9D9NJ53_9BACT</name>
<keyword evidence="1" id="KW-0067">ATP-binding</keyword>
<dbReference type="InterPro" id="IPR011761">
    <property type="entry name" value="ATP-grasp"/>
</dbReference>
<proteinExistence type="predicted"/>
<dbReference type="EMBL" id="JADIMC010000021">
    <property type="protein sequence ID" value="MBO8475699.1"/>
    <property type="molecule type" value="Genomic_DNA"/>
</dbReference>
<dbReference type="GO" id="GO:0005524">
    <property type="term" value="F:ATP binding"/>
    <property type="evidence" value="ECO:0007669"/>
    <property type="project" value="UniProtKB-UniRule"/>
</dbReference>
<dbReference type="Proteomes" id="UP000823598">
    <property type="component" value="Unassembled WGS sequence"/>
</dbReference>
<sequence length="319" mass="35582">MKRQANILMLGGAKRVSLARLLIEAGKRMGIEVNIFSSEIIKEVPIACVGTVVEGMRWSDPGIYDNLSATIRRHDIGIVLPFVDGAIEICSRLKEMHPEVFIPVSPYEVAHAMFDKVVAAELFERNGFAIPATYRKESCHFPAILKPREGSASKGIKIANNAEDLGTIPDIDNYLIQEYISNRDEYTVDCYVSTVSNRVLCAVPRLRISTSGGEVDRTITRRIPELIGCATMILEKLGLEGPVTIQFIHDKARDRYLLMEINPRLGGGVICSINAGAAIPEMILAEWLGREAAVCDDWRDNALMARYFSEVMFYEDENR</sequence>
<evidence type="ECO:0000313" key="4">
    <source>
        <dbReference type="Proteomes" id="UP000823598"/>
    </source>
</evidence>
<organism evidence="3 4">
    <name type="scientific">Candidatus Limisoma faecipullorum</name>
    <dbReference type="NCBI Taxonomy" id="2840854"/>
    <lineage>
        <taxon>Bacteria</taxon>
        <taxon>Pseudomonadati</taxon>
        <taxon>Bacteroidota</taxon>
        <taxon>Bacteroidia</taxon>
        <taxon>Bacteroidales</taxon>
        <taxon>Candidatus Limisoma</taxon>
    </lineage>
</organism>
<dbReference type="SUPFAM" id="SSF56059">
    <property type="entry name" value="Glutathione synthetase ATP-binding domain-like"/>
    <property type="match status" value="1"/>
</dbReference>